<feature type="domain" description="Peptidase M50" evidence="14">
    <location>
        <begin position="10"/>
        <end position="184"/>
    </location>
</feature>
<keyword evidence="10 13" id="KW-1133">Transmembrane helix</keyword>
<evidence type="ECO:0000256" key="13">
    <source>
        <dbReference type="SAM" id="Phobius"/>
    </source>
</evidence>
<gene>
    <name evidence="15" type="ORF">A2824_00295</name>
</gene>
<dbReference type="AlphaFoldDB" id="A0A1F6VLP9"/>
<dbReference type="PANTHER" id="PTHR35864">
    <property type="entry name" value="ZINC METALLOPROTEASE MJ0611-RELATED"/>
    <property type="match status" value="1"/>
</dbReference>
<dbReference type="EMBL" id="MFTT01000002">
    <property type="protein sequence ID" value="OGI70601.1"/>
    <property type="molecule type" value="Genomic_DNA"/>
</dbReference>
<dbReference type="InterPro" id="IPR052348">
    <property type="entry name" value="Metallopeptidase_M50B"/>
</dbReference>
<evidence type="ECO:0000256" key="5">
    <source>
        <dbReference type="ARBA" id="ARBA00022670"/>
    </source>
</evidence>
<dbReference type="CDD" id="cd06158">
    <property type="entry name" value="S2P-M50_like_1"/>
    <property type="match status" value="1"/>
</dbReference>
<feature type="transmembrane region" description="Helical" evidence="13">
    <location>
        <begin position="95"/>
        <end position="120"/>
    </location>
</feature>
<protein>
    <recommendedName>
        <fullName evidence="14">Peptidase M50 domain-containing protein</fullName>
    </recommendedName>
</protein>
<keyword evidence="11" id="KW-0482">Metalloprotease</keyword>
<evidence type="ECO:0000256" key="4">
    <source>
        <dbReference type="ARBA" id="ARBA00022475"/>
    </source>
</evidence>
<keyword evidence="5" id="KW-0645">Protease</keyword>
<dbReference type="InterPro" id="IPR044537">
    <property type="entry name" value="Rip2-like"/>
</dbReference>
<keyword evidence="9" id="KW-0862">Zinc</keyword>
<keyword evidence="7" id="KW-0479">Metal-binding</keyword>
<comment type="cofactor">
    <cofactor evidence="1">
        <name>Zn(2+)</name>
        <dbReference type="ChEBI" id="CHEBI:29105"/>
    </cofactor>
</comment>
<feature type="transmembrane region" description="Helical" evidence="13">
    <location>
        <begin position="53"/>
        <end position="75"/>
    </location>
</feature>
<comment type="subcellular location">
    <subcellularLocation>
        <location evidence="2">Cell membrane</location>
        <topology evidence="2">Multi-pass membrane protein</topology>
    </subcellularLocation>
</comment>
<evidence type="ECO:0000256" key="3">
    <source>
        <dbReference type="ARBA" id="ARBA00007931"/>
    </source>
</evidence>
<keyword evidence="6 13" id="KW-0812">Transmembrane</keyword>
<keyword evidence="4" id="KW-1003">Cell membrane</keyword>
<evidence type="ECO:0000256" key="7">
    <source>
        <dbReference type="ARBA" id="ARBA00022723"/>
    </source>
</evidence>
<dbReference type="Proteomes" id="UP000178059">
    <property type="component" value="Unassembled WGS sequence"/>
</dbReference>
<proteinExistence type="inferred from homology"/>
<feature type="transmembrane region" description="Helical" evidence="13">
    <location>
        <begin position="176"/>
        <end position="200"/>
    </location>
</feature>
<keyword evidence="8" id="KW-0378">Hydrolase</keyword>
<evidence type="ECO:0000256" key="10">
    <source>
        <dbReference type="ARBA" id="ARBA00022989"/>
    </source>
</evidence>
<dbReference type="GO" id="GO:0006508">
    <property type="term" value="P:proteolysis"/>
    <property type="evidence" value="ECO:0007669"/>
    <property type="project" value="UniProtKB-KW"/>
</dbReference>
<keyword evidence="12 13" id="KW-0472">Membrane</keyword>
<evidence type="ECO:0000256" key="11">
    <source>
        <dbReference type="ARBA" id="ARBA00023049"/>
    </source>
</evidence>
<dbReference type="GO" id="GO:0008237">
    <property type="term" value="F:metallopeptidase activity"/>
    <property type="evidence" value="ECO:0007669"/>
    <property type="project" value="UniProtKB-KW"/>
</dbReference>
<dbReference type="PANTHER" id="PTHR35864:SF1">
    <property type="entry name" value="ZINC METALLOPROTEASE YWHC-RELATED"/>
    <property type="match status" value="1"/>
</dbReference>
<evidence type="ECO:0000259" key="14">
    <source>
        <dbReference type="Pfam" id="PF02163"/>
    </source>
</evidence>
<comment type="caution">
    <text evidence="15">The sequence shown here is derived from an EMBL/GenBank/DDBJ whole genome shotgun (WGS) entry which is preliminary data.</text>
</comment>
<dbReference type="InterPro" id="IPR008915">
    <property type="entry name" value="Peptidase_M50"/>
</dbReference>
<evidence type="ECO:0000256" key="8">
    <source>
        <dbReference type="ARBA" id="ARBA00022801"/>
    </source>
</evidence>
<dbReference type="GO" id="GO:0046872">
    <property type="term" value="F:metal ion binding"/>
    <property type="evidence" value="ECO:0007669"/>
    <property type="project" value="UniProtKB-KW"/>
</dbReference>
<sequence length="213" mass="23780">MTSGVDIIFYIAVLIMSVVIHEVSHGYAALYWGDQTARLAGRLTLNPLKHLDPVGSVLIPLILVITKAGIIFGWARPVPYNPNNLRNQKWGTLSVAAAGILANLLVAVVFSVLLRAAYAFNFESPAFYSIATIIVLLNIVLAVFNLVPIPPLDGSKILFSLLPPRFRNIQYFLERYSLFILLFFIFFLWKYLSAVIFYLFGLFTGTQFTGIGF</sequence>
<evidence type="ECO:0000256" key="9">
    <source>
        <dbReference type="ARBA" id="ARBA00022833"/>
    </source>
</evidence>
<evidence type="ECO:0000313" key="15">
    <source>
        <dbReference type="EMBL" id="OGI70601.1"/>
    </source>
</evidence>
<organism evidence="15 16">
    <name type="scientific">Candidatus Nomurabacteria bacterium RIFCSPHIGHO2_01_FULL_42_16</name>
    <dbReference type="NCBI Taxonomy" id="1801743"/>
    <lineage>
        <taxon>Bacteria</taxon>
        <taxon>Candidatus Nomuraibacteriota</taxon>
    </lineage>
</organism>
<evidence type="ECO:0000256" key="6">
    <source>
        <dbReference type="ARBA" id="ARBA00022692"/>
    </source>
</evidence>
<accession>A0A1F6VLP9</accession>
<dbReference type="Pfam" id="PF02163">
    <property type="entry name" value="Peptidase_M50"/>
    <property type="match status" value="1"/>
</dbReference>
<feature type="transmembrane region" description="Helical" evidence="13">
    <location>
        <begin position="7"/>
        <end position="33"/>
    </location>
</feature>
<evidence type="ECO:0000256" key="12">
    <source>
        <dbReference type="ARBA" id="ARBA00023136"/>
    </source>
</evidence>
<name>A0A1F6VLP9_9BACT</name>
<dbReference type="STRING" id="1801743.A2824_00295"/>
<reference evidence="15 16" key="1">
    <citation type="journal article" date="2016" name="Nat. Commun.">
        <title>Thousands of microbial genomes shed light on interconnected biogeochemical processes in an aquifer system.</title>
        <authorList>
            <person name="Anantharaman K."/>
            <person name="Brown C.T."/>
            <person name="Hug L.A."/>
            <person name="Sharon I."/>
            <person name="Castelle C.J."/>
            <person name="Probst A.J."/>
            <person name="Thomas B.C."/>
            <person name="Singh A."/>
            <person name="Wilkins M.J."/>
            <person name="Karaoz U."/>
            <person name="Brodie E.L."/>
            <person name="Williams K.H."/>
            <person name="Hubbard S.S."/>
            <person name="Banfield J.F."/>
        </authorList>
    </citation>
    <scope>NUCLEOTIDE SEQUENCE [LARGE SCALE GENOMIC DNA]</scope>
</reference>
<evidence type="ECO:0000256" key="1">
    <source>
        <dbReference type="ARBA" id="ARBA00001947"/>
    </source>
</evidence>
<feature type="transmembrane region" description="Helical" evidence="13">
    <location>
        <begin position="126"/>
        <end position="147"/>
    </location>
</feature>
<comment type="similarity">
    <text evidence="3">Belongs to the peptidase M50B family.</text>
</comment>
<evidence type="ECO:0000313" key="16">
    <source>
        <dbReference type="Proteomes" id="UP000178059"/>
    </source>
</evidence>
<dbReference type="GO" id="GO:0005886">
    <property type="term" value="C:plasma membrane"/>
    <property type="evidence" value="ECO:0007669"/>
    <property type="project" value="UniProtKB-SubCell"/>
</dbReference>
<evidence type="ECO:0000256" key="2">
    <source>
        <dbReference type="ARBA" id="ARBA00004651"/>
    </source>
</evidence>